<dbReference type="InterPro" id="IPR027370">
    <property type="entry name" value="Znf-RING_euk"/>
</dbReference>
<sequence length="188" mass="22302">MSDEEDEECPLCMEEKMTVPVTSNCGHTMCGTCVLDAWNNPVYNMYAPIVCSFCRGQVLFFTTNFRDEHYNDPNYSYVVRNINAYNRIFRPDDKTILLYIMDWVTFLWNYVKYEGFGQERYGLHYTFKMRLWLNLILVLLIFKDNHPPEMVEMVNHFDIVLHIMQILIYSKLISYKLLIGEDERGLAG</sequence>
<dbReference type="Pfam" id="PF13445">
    <property type="entry name" value="zf-RING_UBOX"/>
    <property type="match status" value="1"/>
</dbReference>
<organism evidence="6">
    <name type="scientific">Notodromas monacha</name>
    <dbReference type="NCBI Taxonomy" id="399045"/>
    <lineage>
        <taxon>Eukaryota</taxon>
        <taxon>Metazoa</taxon>
        <taxon>Ecdysozoa</taxon>
        <taxon>Arthropoda</taxon>
        <taxon>Crustacea</taxon>
        <taxon>Oligostraca</taxon>
        <taxon>Ostracoda</taxon>
        <taxon>Podocopa</taxon>
        <taxon>Podocopida</taxon>
        <taxon>Cypridocopina</taxon>
        <taxon>Cypridoidea</taxon>
        <taxon>Cyprididae</taxon>
        <taxon>Notodromas</taxon>
    </lineage>
</organism>
<evidence type="ECO:0000256" key="3">
    <source>
        <dbReference type="ARBA" id="ARBA00022833"/>
    </source>
</evidence>
<dbReference type="PROSITE" id="PS50089">
    <property type="entry name" value="ZF_RING_2"/>
    <property type="match status" value="1"/>
</dbReference>
<dbReference type="OrthoDB" id="9049620at2759"/>
<dbReference type="InterPro" id="IPR001841">
    <property type="entry name" value="Znf_RING"/>
</dbReference>
<gene>
    <name evidence="6" type="ORF">NMOB1V02_LOCUS4090</name>
</gene>
<keyword evidence="3" id="KW-0862">Zinc</keyword>
<feature type="domain" description="RING-type" evidence="5">
    <location>
        <begin position="9"/>
        <end position="55"/>
    </location>
</feature>
<dbReference type="PROSITE" id="PS00518">
    <property type="entry name" value="ZF_RING_1"/>
    <property type="match status" value="1"/>
</dbReference>
<evidence type="ECO:0000313" key="6">
    <source>
        <dbReference type="EMBL" id="CAD7276321.1"/>
    </source>
</evidence>
<evidence type="ECO:0000256" key="1">
    <source>
        <dbReference type="ARBA" id="ARBA00022723"/>
    </source>
</evidence>
<proteinExistence type="predicted"/>
<dbReference type="InterPro" id="IPR013083">
    <property type="entry name" value="Znf_RING/FYVE/PHD"/>
</dbReference>
<dbReference type="SUPFAM" id="SSF57850">
    <property type="entry name" value="RING/U-box"/>
    <property type="match status" value="1"/>
</dbReference>
<evidence type="ECO:0000313" key="7">
    <source>
        <dbReference type="Proteomes" id="UP000678499"/>
    </source>
</evidence>
<keyword evidence="7" id="KW-1185">Reference proteome</keyword>
<evidence type="ECO:0000259" key="5">
    <source>
        <dbReference type="PROSITE" id="PS50089"/>
    </source>
</evidence>
<name>A0A7R9GD25_9CRUS</name>
<dbReference type="Gene3D" id="3.30.40.10">
    <property type="entry name" value="Zinc/RING finger domain, C3HC4 (zinc finger)"/>
    <property type="match status" value="1"/>
</dbReference>
<dbReference type="InterPro" id="IPR038896">
    <property type="entry name" value="RNF170"/>
</dbReference>
<dbReference type="Proteomes" id="UP000678499">
    <property type="component" value="Unassembled WGS sequence"/>
</dbReference>
<dbReference type="SMART" id="SM00184">
    <property type="entry name" value="RING"/>
    <property type="match status" value="1"/>
</dbReference>
<keyword evidence="1" id="KW-0479">Metal-binding</keyword>
<dbReference type="EMBL" id="OA882635">
    <property type="protein sequence ID" value="CAD7276321.1"/>
    <property type="molecule type" value="Genomic_DNA"/>
</dbReference>
<dbReference type="GO" id="GO:0008270">
    <property type="term" value="F:zinc ion binding"/>
    <property type="evidence" value="ECO:0007669"/>
    <property type="project" value="UniProtKB-KW"/>
</dbReference>
<keyword evidence="2 4" id="KW-0863">Zinc-finger</keyword>
<dbReference type="PANTHER" id="PTHR22894:SF5">
    <property type="entry name" value="RING-TYPE DOMAIN-CONTAINING PROTEIN"/>
    <property type="match status" value="1"/>
</dbReference>
<accession>A0A7R9GD25</accession>
<protein>
    <recommendedName>
        <fullName evidence="5">RING-type domain-containing protein</fullName>
    </recommendedName>
</protein>
<evidence type="ECO:0000256" key="2">
    <source>
        <dbReference type="ARBA" id="ARBA00022771"/>
    </source>
</evidence>
<dbReference type="InterPro" id="IPR017907">
    <property type="entry name" value="Znf_RING_CS"/>
</dbReference>
<dbReference type="AlphaFoldDB" id="A0A7R9GD25"/>
<dbReference type="GO" id="GO:0061630">
    <property type="term" value="F:ubiquitin protein ligase activity"/>
    <property type="evidence" value="ECO:0007669"/>
    <property type="project" value="InterPro"/>
</dbReference>
<evidence type="ECO:0000256" key="4">
    <source>
        <dbReference type="PROSITE-ProRule" id="PRU00175"/>
    </source>
</evidence>
<dbReference type="PANTHER" id="PTHR22894">
    <property type="entry name" value="RING-TYPE DOMAIN-CONTAINING PROTEIN"/>
    <property type="match status" value="1"/>
</dbReference>
<dbReference type="EMBL" id="CAJPEX010000598">
    <property type="protein sequence ID" value="CAG0916473.1"/>
    <property type="molecule type" value="Genomic_DNA"/>
</dbReference>
<reference evidence="6" key="1">
    <citation type="submission" date="2020-11" db="EMBL/GenBank/DDBJ databases">
        <authorList>
            <person name="Tran Van P."/>
        </authorList>
    </citation>
    <scope>NUCLEOTIDE SEQUENCE</scope>
</reference>